<evidence type="ECO:0000313" key="3">
    <source>
        <dbReference type="Proteomes" id="UP000294933"/>
    </source>
</evidence>
<sequence length="154" mass="15926">MAGRKRAANESGSPTRAAKAAKTDNGDTTTKARGRGGKRGSKSAIAPSAFKAKALPLHINITHTPPAITTDETAPAASADPGFIGSIALVPSDFSTGSYGWKGNKRVTVELQNTESGEKETVQVMISINATVVGSKGAKETDEDGEKADGEDRR</sequence>
<organism evidence="2 3">
    <name type="scientific">Rickenella mellea</name>
    <dbReference type="NCBI Taxonomy" id="50990"/>
    <lineage>
        <taxon>Eukaryota</taxon>
        <taxon>Fungi</taxon>
        <taxon>Dikarya</taxon>
        <taxon>Basidiomycota</taxon>
        <taxon>Agaricomycotina</taxon>
        <taxon>Agaricomycetes</taxon>
        <taxon>Hymenochaetales</taxon>
        <taxon>Rickenellaceae</taxon>
        <taxon>Rickenella</taxon>
    </lineage>
</organism>
<dbReference type="STRING" id="50990.A0A4Y7QJ26"/>
<dbReference type="AlphaFoldDB" id="A0A4Y7QJ26"/>
<evidence type="ECO:0000256" key="1">
    <source>
        <dbReference type="SAM" id="MobiDB-lite"/>
    </source>
</evidence>
<name>A0A4Y7QJ26_9AGAM</name>
<dbReference type="VEuPathDB" id="FungiDB:BD410DRAFT_799878"/>
<feature type="region of interest" description="Disordered" evidence="1">
    <location>
        <begin position="133"/>
        <end position="154"/>
    </location>
</feature>
<reference evidence="2 3" key="1">
    <citation type="submission" date="2018-06" db="EMBL/GenBank/DDBJ databases">
        <title>A transcriptomic atlas of mushroom development highlights an independent origin of complex multicellularity.</title>
        <authorList>
            <consortium name="DOE Joint Genome Institute"/>
            <person name="Krizsan K."/>
            <person name="Almasi E."/>
            <person name="Merenyi Z."/>
            <person name="Sahu N."/>
            <person name="Viragh M."/>
            <person name="Koszo T."/>
            <person name="Mondo S."/>
            <person name="Kiss B."/>
            <person name="Balint B."/>
            <person name="Kues U."/>
            <person name="Barry K."/>
            <person name="Hegedus J.C."/>
            <person name="Henrissat B."/>
            <person name="Johnson J."/>
            <person name="Lipzen A."/>
            <person name="Ohm R."/>
            <person name="Nagy I."/>
            <person name="Pangilinan J."/>
            <person name="Yan J."/>
            <person name="Xiong Y."/>
            <person name="Grigoriev I.V."/>
            <person name="Hibbett D.S."/>
            <person name="Nagy L.G."/>
        </authorList>
    </citation>
    <scope>NUCLEOTIDE SEQUENCE [LARGE SCALE GENOMIC DNA]</scope>
    <source>
        <strain evidence="2 3">SZMC22713</strain>
    </source>
</reference>
<protein>
    <submittedName>
        <fullName evidence="2">Uncharacterized protein</fullName>
    </submittedName>
</protein>
<gene>
    <name evidence="2" type="ORF">BD410DRAFT_799878</name>
</gene>
<dbReference type="EMBL" id="ML170159">
    <property type="protein sequence ID" value="TDL27657.1"/>
    <property type="molecule type" value="Genomic_DNA"/>
</dbReference>
<evidence type="ECO:0000313" key="2">
    <source>
        <dbReference type="EMBL" id="TDL27657.1"/>
    </source>
</evidence>
<accession>A0A4Y7QJ26</accession>
<keyword evidence="3" id="KW-1185">Reference proteome</keyword>
<proteinExistence type="predicted"/>
<feature type="compositionally biased region" description="Basic residues" evidence="1">
    <location>
        <begin position="32"/>
        <end position="41"/>
    </location>
</feature>
<dbReference type="Proteomes" id="UP000294933">
    <property type="component" value="Unassembled WGS sequence"/>
</dbReference>
<feature type="region of interest" description="Disordered" evidence="1">
    <location>
        <begin position="1"/>
        <end position="47"/>
    </location>
</feature>
<dbReference type="OrthoDB" id="2497589at2759"/>